<proteinExistence type="predicted"/>
<evidence type="ECO:0000259" key="1">
    <source>
        <dbReference type="Pfam" id="PF14207"/>
    </source>
</evidence>
<dbReference type="InterPro" id="IPR025575">
    <property type="entry name" value="DpnD/PcfM_C"/>
</dbReference>
<dbReference type="EMBL" id="JBHTLJ010000001">
    <property type="protein sequence ID" value="MFD1161142.1"/>
    <property type="molecule type" value="Genomic_DNA"/>
</dbReference>
<dbReference type="RefSeq" id="WP_311935534.1">
    <property type="nucleotide sequence ID" value="NZ_JAVSCK010000001.1"/>
</dbReference>
<protein>
    <submittedName>
        <fullName evidence="2">DpnD/PcfM family protein</fullName>
    </submittedName>
</protein>
<dbReference type="Pfam" id="PF14207">
    <property type="entry name" value="DpnD-PcfM"/>
    <property type="match status" value="1"/>
</dbReference>
<comment type="caution">
    <text evidence="2">The sequence shown here is derived from an EMBL/GenBank/DDBJ whole genome shotgun (WGS) entry which is preliminary data.</text>
</comment>
<name>A0ABW3R892_9FLAO</name>
<dbReference type="Proteomes" id="UP001597163">
    <property type="component" value="Unassembled WGS sequence"/>
</dbReference>
<feature type="domain" description="DpnD/PcfM-like C-terminal" evidence="1">
    <location>
        <begin position="7"/>
        <end position="50"/>
    </location>
</feature>
<evidence type="ECO:0000313" key="3">
    <source>
        <dbReference type="Proteomes" id="UP001597163"/>
    </source>
</evidence>
<gene>
    <name evidence="2" type="ORF">ACFQ2E_01855</name>
</gene>
<reference evidence="3" key="1">
    <citation type="journal article" date="2019" name="Int. J. Syst. Evol. Microbiol.">
        <title>The Global Catalogue of Microorganisms (GCM) 10K type strain sequencing project: providing services to taxonomists for standard genome sequencing and annotation.</title>
        <authorList>
            <consortium name="The Broad Institute Genomics Platform"/>
            <consortium name="The Broad Institute Genome Sequencing Center for Infectious Disease"/>
            <person name="Wu L."/>
            <person name="Ma J."/>
        </authorList>
    </citation>
    <scope>NUCLEOTIDE SEQUENCE [LARGE SCALE GENOMIC DNA]</scope>
    <source>
        <strain evidence="3">CCUG 63246</strain>
    </source>
</reference>
<evidence type="ECO:0000313" key="2">
    <source>
        <dbReference type="EMBL" id="MFD1161142.1"/>
    </source>
</evidence>
<organism evidence="2 3">
    <name type="scientific">Hwangdonia seohaensis</name>
    <dbReference type="NCBI Taxonomy" id="1240727"/>
    <lineage>
        <taxon>Bacteria</taxon>
        <taxon>Pseudomonadati</taxon>
        <taxon>Bacteroidota</taxon>
        <taxon>Flavobacteriia</taxon>
        <taxon>Flavobacteriales</taxon>
        <taxon>Flavobacteriaceae</taxon>
        <taxon>Hwangdonia</taxon>
    </lineage>
</organism>
<keyword evidence="3" id="KW-1185">Reference proteome</keyword>
<sequence>MSTEIFKIEVLETLSETIEIEAKDLNEAILKAKKMYNDEEIVLGEQNYINTEFKIYE</sequence>
<accession>A0ABW3R892</accession>